<feature type="active site" description="Cysteine sulfenic acid (-SOH) intermediate; for peroxidase activity" evidence="14">
    <location>
        <position position="46"/>
    </location>
</feature>
<evidence type="ECO:0000256" key="2">
    <source>
        <dbReference type="ARBA" id="ARBA00011245"/>
    </source>
</evidence>
<proteinExistence type="inferred from homology"/>
<dbReference type="PANTHER" id="PTHR42801:SF4">
    <property type="entry name" value="AHPC_TSA FAMILY PROTEIN"/>
    <property type="match status" value="1"/>
</dbReference>
<dbReference type="InterPro" id="IPR036249">
    <property type="entry name" value="Thioredoxin-like_sf"/>
</dbReference>
<evidence type="ECO:0000256" key="6">
    <source>
        <dbReference type="ARBA" id="ARBA00023002"/>
    </source>
</evidence>
<keyword evidence="8" id="KW-0676">Redox-active center</keyword>
<dbReference type="GO" id="GO:0005737">
    <property type="term" value="C:cytoplasm"/>
    <property type="evidence" value="ECO:0007669"/>
    <property type="project" value="TreeGrafter"/>
</dbReference>
<evidence type="ECO:0000256" key="14">
    <source>
        <dbReference type="PIRSR" id="PIRSR000239-1"/>
    </source>
</evidence>
<dbReference type="KEGG" id="asy:AUT07_00578"/>
<evidence type="ECO:0000256" key="5">
    <source>
        <dbReference type="ARBA" id="ARBA00022862"/>
    </source>
</evidence>
<dbReference type="EMBL" id="CP013920">
    <property type="protein sequence ID" value="AMA65132.1"/>
    <property type="molecule type" value="Genomic_DNA"/>
</dbReference>
<evidence type="ECO:0000256" key="11">
    <source>
        <dbReference type="ARBA" id="ARBA00041373"/>
    </source>
</evidence>
<dbReference type="InterPro" id="IPR024706">
    <property type="entry name" value="Peroxiredoxin_AhpC-typ"/>
</dbReference>
<dbReference type="RefSeq" id="WP_066283898.1">
    <property type="nucleotide sequence ID" value="NZ_CP013920.1"/>
</dbReference>
<dbReference type="PROSITE" id="PS51352">
    <property type="entry name" value="THIOREDOXIN_2"/>
    <property type="match status" value="1"/>
</dbReference>
<gene>
    <name evidence="16" type="primary">bcp</name>
    <name evidence="16" type="ORF">AUT07_00578</name>
</gene>
<keyword evidence="4 16" id="KW-0575">Peroxidase</keyword>
<evidence type="ECO:0000256" key="1">
    <source>
        <dbReference type="ARBA" id="ARBA00003330"/>
    </source>
</evidence>
<keyword evidence="7" id="KW-1015">Disulfide bond</keyword>
<keyword evidence="5" id="KW-0049">Antioxidant</keyword>
<dbReference type="GO" id="GO:0008379">
    <property type="term" value="F:thioredoxin peroxidase activity"/>
    <property type="evidence" value="ECO:0007669"/>
    <property type="project" value="TreeGrafter"/>
</dbReference>
<dbReference type="InterPro" id="IPR013766">
    <property type="entry name" value="Thioredoxin_domain"/>
</dbReference>
<keyword evidence="17" id="KW-1185">Reference proteome</keyword>
<organism evidence="16 17">
    <name type="scientific">Candidatus Arsenophonus lipoptenae</name>
    <dbReference type="NCBI Taxonomy" id="634113"/>
    <lineage>
        <taxon>Bacteria</taxon>
        <taxon>Pseudomonadati</taxon>
        <taxon>Pseudomonadota</taxon>
        <taxon>Gammaproteobacteria</taxon>
        <taxon>Enterobacterales</taxon>
        <taxon>Morganellaceae</taxon>
        <taxon>Arsenophonus</taxon>
    </lineage>
</organism>
<dbReference type="InterPro" id="IPR000866">
    <property type="entry name" value="AhpC/TSA"/>
</dbReference>
<name>A0A0X9VTL7_9GAMM</name>
<dbReference type="Proteomes" id="UP000069926">
    <property type="component" value="Chromosome"/>
</dbReference>
<dbReference type="STRING" id="634113.AUT07_00578"/>
<dbReference type="AlphaFoldDB" id="A0A0X9VTL7"/>
<dbReference type="Gene3D" id="3.40.30.10">
    <property type="entry name" value="Glutaredoxin"/>
    <property type="match status" value="1"/>
</dbReference>
<comment type="function">
    <text evidence="1">Thiol-specific peroxidase that catalyzes the reduction of hydrogen peroxide and organic hydroperoxides to water and alcohols, respectively. Plays a role in cell protection against oxidative stress by detoxifying peroxides and as sensor of hydrogen peroxide-mediated signaling events.</text>
</comment>
<dbReference type="PIRSF" id="PIRSF000239">
    <property type="entry name" value="AHPC"/>
    <property type="match status" value="1"/>
</dbReference>
<keyword evidence="6 16" id="KW-0560">Oxidoreductase</keyword>
<evidence type="ECO:0000256" key="4">
    <source>
        <dbReference type="ARBA" id="ARBA00022559"/>
    </source>
</evidence>
<comment type="catalytic activity">
    <reaction evidence="13">
        <text>a hydroperoxide + [thioredoxin]-dithiol = an alcohol + [thioredoxin]-disulfide + H2O</text>
        <dbReference type="Rhea" id="RHEA:62620"/>
        <dbReference type="Rhea" id="RHEA-COMP:10698"/>
        <dbReference type="Rhea" id="RHEA-COMP:10700"/>
        <dbReference type="ChEBI" id="CHEBI:15377"/>
        <dbReference type="ChEBI" id="CHEBI:29950"/>
        <dbReference type="ChEBI" id="CHEBI:30879"/>
        <dbReference type="ChEBI" id="CHEBI:35924"/>
        <dbReference type="ChEBI" id="CHEBI:50058"/>
        <dbReference type="EC" id="1.11.1.24"/>
    </reaction>
</comment>
<comment type="subunit">
    <text evidence="2">Monomer.</text>
</comment>
<feature type="domain" description="Thioredoxin" evidence="15">
    <location>
        <begin position="4"/>
        <end position="156"/>
    </location>
</feature>
<sequence>MIRLKIGDKAPFFSLPNQEGKIIQLSNYFNKRVLIYFYPKAMTPGCTIQACKLRDDIYKFQQMNVEIVGISTDKFEKLLLFAKKEMLNFTLLSDHKHDVVKKFGVWGIKKLMGKTVYSVHRISFLINTKGEIEYIFDKFKTSNHHQIVLNYLNLHS</sequence>
<evidence type="ECO:0000259" key="15">
    <source>
        <dbReference type="PROSITE" id="PS51352"/>
    </source>
</evidence>
<dbReference type="FunFam" id="3.40.30.10:FF:000007">
    <property type="entry name" value="Thioredoxin-dependent thiol peroxidase"/>
    <property type="match status" value="1"/>
</dbReference>
<dbReference type="GO" id="GO:0034599">
    <property type="term" value="P:cellular response to oxidative stress"/>
    <property type="evidence" value="ECO:0007669"/>
    <property type="project" value="TreeGrafter"/>
</dbReference>
<evidence type="ECO:0000256" key="7">
    <source>
        <dbReference type="ARBA" id="ARBA00023157"/>
    </source>
</evidence>
<comment type="similarity">
    <text evidence="10">Belongs to the peroxiredoxin family. BCP/PrxQ subfamily.</text>
</comment>
<reference evidence="16 17" key="1">
    <citation type="submission" date="2016-01" db="EMBL/GenBank/DDBJ databases">
        <title>Genome sequence of Ca. Arsenophonus lipopteni, the exclusive symbiont of a blood sucking fly Lipoptena cervi (Diptera: Hippoboscidae).</title>
        <authorList>
            <person name="Novakova E."/>
            <person name="Hypsa V."/>
            <person name="Nguyen P."/>
            <person name="Husnik F."/>
            <person name="Darby A.C."/>
        </authorList>
    </citation>
    <scope>NUCLEOTIDE SEQUENCE [LARGE SCALE GENOMIC DNA]</scope>
    <source>
        <strain evidence="16 17">CB</strain>
    </source>
</reference>
<dbReference type="PATRIC" id="fig|634113.3.peg.545"/>
<evidence type="ECO:0000256" key="3">
    <source>
        <dbReference type="ARBA" id="ARBA00013017"/>
    </source>
</evidence>
<dbReference type="EC" id="1.11.1.24" evidence="3"/>
<evidence type="ECO:0000256" key="12">
    <source>
        <dbReference type="ARBA" id="ARBA00042639"/>
    </source>
</evidence>
<accession>A0A0X9VTL7</accession>
<dbReference type="GO" id="GO:0045454">
    <property type="term" value="P:cell redox homeostasis"/>
    <property type="evidence" value="ECO:0007669"/>
    <property type="project" value="TreeGrafter"/>
</dbReference>
<evidence type="ECO:0000256" key="10">
    <source>
        <dbReference type="ARBA" id="ARBA00038489"/>
    </source>
</evidence>
<evidence type="ECO:0000313" key="16">
    <source>
        <dbReference type="EMBL" id="AMA65132.1"/>
    </source>
</evidence>
<dbReference type="Pfam" id="PF00578">
    <property type="entry name" value="AhpC-TSA"/>
    <property type="match status" value="1"/>
</dbReference>
<evidence type="ECO:0000256" key="9">
    <source>
        <dbReference type="ARBA" id="ARBA00032824"/>
    </source>
</evidence>
<evidence type="ECO:0000256" key="8">
    <source>
        <dbReference type="ARBA" id="ARBA00023284"/>
    </source>
</evidence>
<dbReference type="SUPFAM" id="SSF52833">
    <property type="entry name" value="Thioredoxin-like"/>
    <property type="match status" value="1"/>
</dbReference>
<evidence type="ECO:0000256" key="13">
    <source>
        <dbReference type="ARBA" id="ARBA00049091"/>
    </source>
</evidence>
<evidence type="ECO:0000313" key="17">
    <source>
        <dbReference type="Proteomes" id="UP000069926"/>
    </source>
</evidence>
<dbReference type="PANTHER" id="PTHR42801">
    <property type="entry name" value="THIOREDOXIN-DEPENDENT PEROXIDE REDUCTASE"/>
    <property type="match status" value="1"/>
</dbReference>
<dbReference type="OrthoDB" id="9812811at2"/>
<protein>
    <recommendedName>
        <fullName evidence="3">thioredoxin-dependent peroxiredoxin</fullName>
        <ecNumber evidence="3">1.11.1.24</ecNumber>
    </recommendedName>
    <alternativeName>
        <fullName evidence="11">Bacterioferritin comigratory protein</fullName>
    </alternativeName>
    <alternativeName>
        <fullName evidence="9">Thioredoxin peroxidase</fullName>
    </alternativeName>
    <alternativeName>
        <fullName evidence="12">Thioredoxin-dependent peroxiredoxin Bcp</fullName>
    </alternativeName>
</protein>
<dbReference type="InterPro" id="IPR050924">
    <property type="entry name" value="Peroxiredoxin_BCP/PrxQ"/>
</dbReference>
<dbReference type="NCBIfam" id="NF006960">
    <property type="entry name" value="PRK09437.1"/>
    <property type="match status" value="1"/>
</dbReference>
<dbReference type="CDD" id="cd03017">
    <property type="entry name" value="PRX_BCP"/>
    <property type="match status" value="1"/>
</dbReference>